<accession>A0A4R4VBB2</accession>
<evidence type="ECO:0000313" key="4">
    <source>
        <dbReference type="EMBL" id="TDC96799.1"/>
    </source>
</evidence>
<organism evidence="4 5">
    <name type="scientific">Saccharopolyspora aridisoli</name>
    <dbReference type="NCBI Taxonomy" id="2530385"/>
    <lineage>
        <taxon>Bacteria</taxon>
        <taxon>Bacillati</taxon>
        <taxon>Actinomycetota</taxon>
        <taxon>Actinomycetes</taxon>
        <taxon>Pseudonocardiales</taxon>
        <taxon>Pseudonocardiaceae</taxon>
        <taxon>Saccharopolyspora</taxon>
    </lineage>
</organism>
<dbReference type="OrthoDB" id="182039at2"/>
<dbReference type="AlphaFoldDB" id="A0A4R4VBB2"/>
<dbReference type="Pfam" id="PF01425">
    <property type="entry name" value="Amidase"/>
    <property type="match status" value="1"/>
</dbReference>
<feature type="region of interest" description="Disordered" evidence="2">
    <location>
        <begin position="1"/>
        <end position="20"/>
    </location>
</feature>
<evidence type="ECO:0000259" key="3">
    <source>
        <dbReference type="Pfam" id="PF01425"/>
    </source>
</evidence>
<proteinExistence type="inferred from homology"/>
<dbReference type="InterPro" id="IPR023631">
    <property type="entry name" value="Amidase_dom"/>
</dbReference>
<reference evidence="4 5" key="1">
    <citation type="submission" date="2019-03" db="EMBL/GenBank/DDBJ databases">
        <title>Draft genome sequences of novel Actinobacteria.</title>
        <authorList>
            <person name="Sahin N."/>
            <person name="Ay H."/>
            <person name="Saygin H."/>
        </authorList>
    </citation>
    <scope>NUCLEOTIDE SEQUENCE [LARGE SCALE GENOMIC DNA]</scope>
    <source>
        <strain evidence="4 5">16K404</strain>
    </source>
</reference>
<dbReference type="SUPFAM" id="SSF75304">
    <property type="entry name" value="Amidase signature (AS) enzymes"/>
    <property type="match status" value="1"/>
</dbReference>
<dbReference type="InterPro" id="IPR020556">
    <property type="entry name" value="Amidase_CS"/>
</dbReference>
<evidence type="ECO:0000313" key="5">
    <source>
        <dbReference type="Proteomes" id="UP000294744"/>
    </source>
</evidence>
<dbReference type="PANTHER" id="PTHR11895:SF7">
    <property type="entry name" value="GLUTAMYL-TRNA(GLN) AMIDOTRANSFERASE SUBUNIT A, MITOCHONDRIAL"/>
    <property type="match status" value="1"/>
</dbReference>
<dbReference type="InterPro" id="IPR036928">
    <property type="entry name" value="AS_sf"/>
</dbReference>
<keyword evidence="5" id="KW-1185">Reference proteome</keyword>
<sequence>MSPSLISRAGGALSTGTQHTTGFFHGRTIDELGEQLRREELRAVDLATAALGAVDALDGELNAVVTLDREGALRAAEEADAELSGGLDRGPLHGIPVAVKDIIDVAGLRTTMGSAHFADHVSTSDAECVRRLRVAGAVIIGKTTTHEFAFGPTGDRAYNGPSRNPHDPGRMTGGSSGGSGAAVAAGMVPLALGTDTGGSVRIPASLCGVAGFKPAHGAVPTDGVFPLSRSLDHVGVLAGSTADCRLAYRVLAGLRPMPSREHGSEVSLGWIPPDLLHPTDPRITGVARAALDVGGIDVREVRPSGREGMLRAFGAIQFSEAHAVHAERIADAPQLFTDDVLTILRLAGETAGWQYVRALGERADWRAEVAELLGEVELLAMPTTCVTAPEIDQREIEVNGTPTSVRGSLIGLTRPWNLAGAPAISVPAGTVDGLPVGLQLVGRPGQEDRLFAVAARVSR</sequence>
<dbReference type="Proteomes" id="UP000294744">
    <property type="component" value="Unassembled WGS sequence"/>
</dbReference>
<feature type="region of interest" description="Disordered" evidence="2">
    <location>
        <begin position="151"/>
        <end position="178"/>
    </location>
</feature>
<evidence type="ECO:0000256" key="1">
    <source>
        <dbReference type="ARBA" id="ARBA00009199"/>
    </source>
</evidence>
<name>A0A4R4VBB2_9PSEU</name>
<dbReference type="GO" id="GO:0003824">
    <property type="term" value="F:catalytic activity"/>
    <property type="evidence" value="ECO:0007669"/>
    <property type="project" value="InterPro"/>
</dbReference>
<comment type="similarity">
    <text evidence="1">Belongs to the amidase family.</text>
</comment>
<dbReference type="PROSITE" id="PS00571">
    <property type="entry name" value="AMIDASES"/>
    <property type="match status" value="1"/>
</dbReference>
<comment type="caution">
    <text evidence="4">The sequence shown here is derived from an EMBL/GenBank/DDBJ whole genome shotgun (WGS) entry which is preliminary data.</text>
</comment>
<gene>
    <name evidence="4" type="ORF">E1161_00815</name>
</gene>
<dbReference type="EMBL" id="SMKV01000001">
    <property type="protein sequence ID" value="TDC96799.1"/>
    <property type="molecule type" value="Genomic_DNA"/>
</dbReference>
<dbReference type="Gene3D" id="3.90.1300.10">
    <property type="entry name" value="Amidase signature (AS) domain"/>
    <property type="match status" value="1"/>
</dbReference>
<dbReference type="PANTHER" id="PTHR11895">
    <property type="entry name" value="TRANSAMIDASE"/>
    <property type="match status" value="1"/>
</dbReference>
<feature type="domain" description="Amidase" evidence="3">
    <location>
        <begin position="47"/>
        <end position="450"/>
    </location>
</feature>
<dbReference type="InterPro" id="IPR000120">
    <property type="entry name" value="Amidase"/>
</dbReference>
<protein>
    <submittedName>
        <fullName evidence="4">Amidase</fullName>
    </submittedName>
</protein>
<evidence type="ECO:0000256" key="2">
    <source>
        <dbReference type="SAM" id="MobiDB-lite"/>
    </source>
</evidence>